<name>A0A3N6PA52_9CYAN</name>
<keyword evidence="6" id="KW-1185">Reference proteome</keyword>
<reference evidence="5 6" key="1">
    <citation type="journal article" date="2018" name="ACS Chem. Biol.">
        <title>Ketoreductase domain dysfunction expands chemodiversity: malyngamide biosynthesis in the cyanobacterium Okeania hirsuta.</title>
        <authorList>
            <person name="Moss N.A."/>
            <person name="Leao T."/>
            <person name="Rankin M."/>
            <person name="McCullough T.M."/>
            <person name="Qu P."/>
            <person name="Korobeynikov A."/>
            <person name="Smith J.L."/>
            <person name="Gerwick L."/>
            <person name="Gerwick W.H."/>
        </authorList>
    </citation>
    <scope>NUCLEOTIDE SEQUENCE [LARGE SCALE GENOMIC DNA]</scope>
    <source>
        <strain evidence="5 6">PAB10Feb10-1</strain>
    </source>
</reference>
<keyword evidence="4" id="KW-1133">Transmembrane helix</keyword>
<evidence type="ECO:0000313" key="5">
    <source>
        <dbReference type="EMBL" id="RQH49125.1"/>
    </source>
</evidence>
<organism evidence="5 6">
    <name type="scientific">Okeania hirsuta</name>
    <dbReference type="NCBI Taxonomy" id="1458930"/>
    <lineage>
        <taxon>Bacteria</taxon>
        <taxon>Bacillati</taxon>
        <taxon>Cyanobacteriota</taxon>
        <taxon>Cyanophyceae</taxon>
        <taxon>Oscillatoriophycideae</taxon>
        <taxon>Oscillatoriales</taxon>
        <taxon>Microcoleaceae</taxon>
        <taxon>Okeania</taxon>
    </lineage>
</organism>
<evidence type="ECO:0000256" key="3">
    <source>
        <dbReference type="ARBA" id="ARBA00022475"/>
    </source>
</evidence>
<dbReference type="EMBL" id="RCBY01000026">
    <property type="protein sequence ID" value="RQH49125.1"/>
    <property type="molecule type" value="Genomic_DNA"/>
</dbReference>
<comment type="caution">
    <text evidence="5">The sequence shown here is derived from an EMBL/GenBank/DDBJ whole genome shotgun (WGS) entry which is preliminary data.</text>
</comment>
<dbReference type="AlphaFoldDB" id="A0A3N6PA52"/>
<dbReference type="PANTHER" id="PTHR30151:SF0">
    <property type="entry name" value="ABC TRANSPORTER PERMEASE PROTEIN MJ0413-RELATED"/>
    <property type="match status" value="1"/>
</dbReference>
<feature type="transmembrane region" description="Helical" evidence="4">
    <location>
        <begin position="12"/>
        <end position="35"/>
    </location>
</feature>
<dbReference type="OrthoDB" id="9804353at2"/>
<dbReference type="Proteomes" id="UP000269154">
    <property type="component" value="Unassembled WGS sequence"/>
</dbReference>
<evidence type="ECO:0000256" key="1">
    <source>
        <dbReference type="ARBA" id="ARBA00004651"/>
    </source>
</evidence>
<dbReference type="GO" id="GO:0005886">
    <property type="term" value="C:plasma membrane"/>
    <property type="evidence" value="ECO:0007669"/>
    <property type="project" value="UniProtKB-SubCell"/>
</dbReference>
<comment type="subcellular location">
    <subcellularLocation>
        <location evidence="1">Cell membrane</location>
        <topology evidence="1">Multi-pass membrane protein</topology>
    </subcellularLocation>
</comment>
<proteinExistence type="predicted"/>
<evidence type="ECO:0008006" key="7">
    <source>
        <dbReference type="Google" id="ProtNLM"/>
    </source>
</evidence>
<evidence type="ECO:0000313" key="6">
    <source>
        <dbReference type="Proteomes" id="UP000269154"/>
    </source>
</evidence>
<keyword evidence="2" id="KW-0813">Transport</keyword>
<keyword evidence="4" id="KW-0472">Membrane</keyword>
<accession>A0A3N6PA52</accession>
<sequence>MIQSDKFDKNIFKLIQVILPELIGFLGFITIWQLLAMHYSSIILPSPLETLVALKNLATANKLTLAILTTSLNAISGFTIATLSGSFLGIIAGIKPLISRAVRPLITALQGVPPKN</sequence>
<gene>
    <name evidence="5" type="ORF">D5R40_07025</name>
</gene>
<keyword evidence="3" id="KW-1003">Cell membrane</keyword>
<feature type="transmembrane region" description="Helical" evidence="4">
    <location>
        <begin position="74"/>
        <end position="94"/>
    </location>
</feature>
<keyword evidence="4" id="KW-0812">Transmembrane</keyword>
<dbReference type="PANTHER" id="PTHR30151">
    <property type="entry name" value="ALKANE SULFONATE ABC TRANSPORTER-RELATED, MEMBRANE SUBUNIT"/>
    <property type="match status" value="1"/>
</dbReference>
<protein>
    <recommendedName>
        <fullName evidence="7">ABC transmembrane type-1 domain-containing protein</fullName>
    </recommendedName>
</protein>
<evidence type="ECO:0000256" key="4">
    <source>
        <dbReference type="SAM" id="Phobius"/>
    </source>
</evidence>
<evidence type="ECO:0000256" key="2">
    <source>
        <dbReference type="ARBA" id="ARBA00022448"/>
    </source>
</evidence>
<dbReference type="RefSeq" id="WP_124144422.1">
    <property type="nucleotide sequence ID" value="NZ_CAWOKI010000018.1"/>
</dbReference>